<evidence type="ECO:0000256" key="9">
    <source>
        <dbReference type="ARBA" id="ARBA00022605"/>
    </source>
</evidence>
<dbReference type="InterPro" id="IPR009081">
    <property type="entry name" value="PP-bd_ACP"/>
</dbReference>
<evidence type="ECO:0000256" key="11">
    <source>
        <dbReference type="ARBA" id="ARBA00023002"/>
    </source>
</evidence>
<evidence type="ECO:0000313" key="20">
    <source>
        <dbReference type="EMBL" id="CAF9908842.1"/>
    </source>
</evidence>
<evidence type="ECO:0000256" key="7">
    <source>
        <dbReference type="ARBA" id="ARBA00022450"/>
    </source>
</evidence>
<dbReference type="SUPFAM" id="SSF56801">
    <property type="entry name" value="Acetyl-CoA synthetase-like"/>
    <property type="match status" value="1"/>
</dbReference>
<evidence type="ECO:0000256" key="14">
    <source>
        <dbReference type="ARBA" id="ARBA00032195"/>
    </source>
</evidence>
<evidence type="ECO:0000256" key="15">
    <source>
        <dbReference type="ARBA" id="ARBA00048260"/>
    </source>
</evidence>
<keyword evidence="8" id="KW-0597">Phosphoprotein</keyword>
<keyword evidence="10" id="KW-0521">NADP</keyword>
<dbReference type="NCBIfam" id="TIGR03443">
    <property type="entry name" value="alpha_am_amid"/>
    <property type="match status" value="1"/>
</dbReference>
<dbReference type="Gene3D" id="1.10.1200.10">
    <property type="entry name" value="ACP-like"/>
    <property type="match status" value="1"/>
</dbReference>
<feature type="region of interest" description="Disordered" evidence="18">
    <location>
        <begin position="1210"/>
        <end position="1276"/>
    </location>
</feature>
<dbReference type="Pfam" id="PF00501">
    <property type="entry name" value="AMP-binding"/>
    <property type="match status" value="1"/>
</dbReference>
<dbReference type="InterPro" id="IPR014397">
    <property type="entry name" value="Lys2"/>
</dbReference>
<evidence type="ECO:0000256" key="12">
    <source>
        <dbReference type="ARBA" id="ARBA00023154"/>
    </source>
</evidence>
<dbReference type="Gene3D" id="3.40.50.720">
    <property type="entry name" value="NAD(P)-binding Rossmann-like Domain"/>
    <property type="match status" value="1"/>
</dbReference>
<dbReference type="InterPro" id="IPR036291">
    <property type="entry name" value="NAD(P)-bd_dom_sf"/>
</dbReference>
<dbReference type="InterPro" id="IPR045851">
    <property type="entry name" value="AMP-bd_C_sf"/>
</dbReference>
<comment type="caution">
    <text evidence="20">The sequence shown here is derived from an EMBL/GenBank/DDBJ whole genome shotgun (WGS) entry which is preliminary data.</text>
</comment>
<dbReference type="PIRSF" id="PIRSF001617">
    <property type="entry name" value="Alpha-AR"/>
    <property type="match status" value="1"/>
</dbReference>
<feature type="compositionally biased region" description="Acidic residues" evidence="18">
    <location>
        <begin position="1211"/>
        <end position="1239"/>
    </location>
</feature>
<dbReference type="InterPro" id="IPR047313">
    <property type="entry name" value="SMN_C"/>
</dbReference>
<dbReference type="SMART" id="SM00823">
    <property type="entry name" value="PKS_PP"/>
    <property type="match status" value="1"/>
</dbReference>
<dbReference type="PROSITE" id="PS00455">
    <property type="entry name" value="AMP_BINDING"/>
    <property type="match status" value="1"/>
</dbReference>
<dbReference type="Gene3D" id="3.30.300.30">
    <property type="match status" value="1"/>
</dbReference>
<dbReference type="NCBIfam" id="TIGR01733">
    <property type="entry name" value="AA-adenyl-dom"/>
    <property type="match status" value="1"/>
</dbReference>
<dbReference type="InterPro" id="IPR036736">
    <property type="entry name" value="ACP-like_sf"/>
</dbReference>
<dbReference type="PANTHER" id="PTHR44845">
    <property type="entry name" value="CARRIER DOMAIN-CONTAINING PROTEIN"/>
    <property type="match status" value="1"/>
</dbReference>
<organism evidence="20 21">
    <name type="scientific">Gomphillus americanus</name>
    <dbReference type="NCBI Taxonomy" id="1940652"/>
    <lineage>
        <taxon>Eukaryota</taxon>
        <taxon>Fungi</taxon>
        <taxon>Dikarya</taxon>
        <taxon>Ascomycota</taxon>
        <taxon>Pezizomycotina</taxon>
        <taxon>Lecanoromycetes</taxon>
        <taxon>OSLEUM clade</taxon>
        <taxon>Ostropomycetidae</taxon>
        <taxon>Ostropales</taxon>
        <taxon>Graphidaceae</taxon>
        <taxon>Gomphilloideae</taxon>
        <taxon>Gomphillus</taxon>
    </lineage>
</organism>
<keyword evidence="12" id="KW-0457">Lysine biosynthesis</keyword>
<gene>
    <name evidence="20" type="ORF">GOMPHAMPRED_006332</name>
</gene>
<comment type="pathway">
    <text evidence="3">Amino-acid biosynthesis; L-lysine biosynthesis via AAA pathway; L-lysine from L-alpha-aminoadipate (fungal route): step 1/3.</text>
</comment>
<dbReference type="Pfam" id="PF07993">
    <property type="entry name" value="NAD_binding_4"/>
    <property type="match status" value="1"/>
</dbReference>
<evidence type="ECO:0000256" key="1">
    <source>
        <dbReference type="ARBA" id="ARBA00001957"/>
    </source>
</evidence>
<dbReference type="CDD" id="cd05235">
    <property type="entry name" value="SDR_e1"/>
    <property type="match status" value="1"/>
</dbReference>
<dbReference type="InterPro" id="IPR013120">
    <property type="entry name" value="FAR_NAD-bd"/>
</dbReference>
<dbReference type="InterPro" id="IPR000873">
    <property type="entry name" value="AMP-dep_synth/lig_dom"/>
</dbReference>
<dbReference type="GO" id="GO:0004043">
    <property type="term" value="F:L-aminoadipate-semialdehyde dehydrogenase [NAD(P)+] activity"/>
    <property type="evidence" value="ECO:0007669"/>
    <property type="project" value="UniProtKB-EC"/>
</dbReference>
<evidence type="ECO:0000313" key="21">
    <source>
        <dbReference type="Proteomes" id="UP000664169"/>
    </source>
</evidence>
<evidence type="ECO:0000256" key="13">
    <source>
        <dbReference type="ARBA" id="ARBA00031335"/>
    </source>
</evidence>
<dbReference type="GO" id="GO:0031177">
    <property type="term" value="F:phosphopantetheine binding"/>
    <property type="evidence" value="ECO:0007669"/>
    <property type="project" value="InterPro"/>
</dbReference>
<evidence type="ECO:0000259" key="19">
    <source>
        <dbReference type="PROSITE" id="PS50075"/>
    </source>
</evidence>
<dbReference type="Gene3D" id="3.40.50.12780">
    <property type="entry name" value="N-terminal domain of ligase-like"/>
    <property type="match status" value="1"/>
</dbReference>
<evidence type="ECO:0000256" key="2">
    <source>
        <dbReference type="ARBA" id="ARBA00003499"/>
    </source>
</evidence>
<dbReference type="GO" id="GO:0019878">
    <property type="term" value="P:lysine biosynthetic process via aminoadipic acid"/>
    <property type="evidence" value="ECO:0007669"/>
    <property type="project" value="UniProtKB-UniPathway"/>
</dbReference>
<dbReference type="PANTHER" id="PTHR44845:SF1">
    <property type="entry name" value="L-2-AMINOADIPATE REDUCTASE"/>
    <property type="match status" value="1"/>
</dbReference>
<dbReference type="InterPro" id="IPR020845">
    <property type="entry name" value="AMP-binding_CS"/>
</dbReference>
<dbReference type="Proteomes" id="UP000664169">
    <property type="component" value="Unassembled WGS sequence"/>
</dbReference>
<evidence type="ECO:0000256" key="6">
    <source>
        <dbReference type="ARBA" id="ARBA00013073"/>
    </source>
</evidence>
<dbReference type="PROSITE" id="PS50075">
    <property type="entry name" value="CARRIER"/>
    <property type="match status" value="1"/>
</dbReference>
<comment type="catalytic activity">
    <reaction evidence="15">
        <text>(S)-2-amino-6-oxohexanoate + AMP + diphosphate + NADP(+) = L-2-aminoadipate + ATP + NADPH + H(+)</text>
        <dbReference type="Rhea" id="RHEA:46936"/>
        <dbReference type="ChEBI" id="CHEBI:15378"/>
        <dbReference type="ChEBI" id="CHEBI:30616"/>
        <dbReference type="ChEBI" id="CHEBI:33019"/>
        <dbReference type="ChEBI" id="CHEBI:57783"/>
        <dbReference type="ChEBI" id="CHEBI:58321"/>
        <dbReference type="ChEBI" id="CHEBI:58349"/>
        <dbReference type="ChEBI" id="CHEBI:58672"/>
        <dbReference type="ChEBI" id="CHEBI:456215"/>
        <dbReference type="EC" id="1.2.1.95"/>
    </reaction>
</comment>
<keyword evidence="7" id="KW-0596">Phosphopantetheine</keyword>
<dbReference type="NCBIfam" id="TIGR01746">
    <property type="entry name" value="Thioester-redct"/>
    <property type="match status" value="1"/>
</dbReference>
<accession>A0A8H3HZE5</accession>
<dbReference type="SUPFAM" id="SSF47336">
    <property type="entry name" value="ACP-like"/>
    <property type="match status" value="1"/>
</dbReference>
<comment type="catalytic activity">
    <reaction evidence="17">
        <text>(S)-2-amino-6-oxohexanoate + NADP(+) + H2O = L-2-aminoadipate + NADPH + 2 H(+)</text>
        <dbReference type="Rhea" id="RHEA:12304"/>
        <dbReference type="ChEBI" id="CHEBI:15377"/>
        <dbReference type="ChEBI" id="CHEBI:15378"/>
        <dbReference type="ChEBI" id="CHEBI:57783"/>
        <dbReference type="ChEBI" id="CHEBI:58321"/>
        <dbReference type="ChEBI" id="CHEBI:58349"/>
        <dbReference type="ChEBI" id="CHEBI:58672"/>
        <dbReference type="EC" id="1.2.1.31"/>
    </reaction>
</comment>
<feature type="domain" description="Carrier" evidence="19">
    <location>
        <begin position="630"/>
        <end position="708"/>
    </location>
</feature>
<comment type="catalytic activity">
    <reaction evidence="16">
        <text>(S)-2-amino-6-oxohexanoate + NAD(+) + H2O = L-2-aminoadipate + NADH + 2 H(+)</text>
        <dbReference type="Rhea" id="RHEA:12308"/>
        <dbReference type="ChEBI" id="CHEBI:15377"/>
        <dbReference type="ChEBI" id="CHEBI:15378"/>
        <dbReference type="ChEBI" id="CHEBI:57540"/>
        <dbReference type="ChEBI" id="CHEBI:57945"/>
        <dbReference type="ChEBI" id="CHEBI:58321"/>
        <dbReference type="ChEBI" id="CHEBI:58672"/>
        <dbReference type="EC" id="1.2.1.31"/>
    </reaction>
</comment>
<dbReference type="EC" id="1.2.1.95" evidence="5"/>
<dbReference type="InterPro" id="IPR010071">
    <property type="entry name" value="AA_adenyl_dom"/>
</dbReference>
<dbReference type="EMBL" id="CAJPDQ010000004">
    <property type="protein sequence ID" value="CAF9908842.1"/>
    <property type="molecule type" value="Genomic_DNA"/>
</dbReference>
<comment type="cofactor">
    <cofactor evidence="1">
        <name>pantetheine 4'-phosphate</name>
        <dbReference type="ChEBI" id="CHEBI:47942"/>
    </cofactor>
</comment>
<keyword evidence="9" id="KW-0028">Amino-acid biosynthesis</keyword>
<dbReference type="Pfam" id="PF00550">
    <property type="entry name" value="PP-binding"/>
    <property type="match status" value="1"/>
</dbReference>
<protein>
    <recommendedName>
        <fullName evidence="14">Alpha-aminoadipate reductase</fullName>
        <ecNumber evidence="6">1.2.1.31</ecNumber>
        <ecNumber evidence="5">1.2.1.95</ecNumber>
    </recommendedName>
    <alternativeName>
        <fullName evidence="13">L-aminoadipate-semialdehyde dehydrogenase</fullName>
    </alternativeName>
</protein>
<evidence type="ECO:0000256" key="5">
    <source>
        <dbReference type="ARBA" id="ARBA00012913"/>
    </source>
</evidence>
<evidence type="ECO:0000256" key="16">
    <source>
        <dbReference type="ARBA" id="ARBA00048414"/>
    </source>
</evidence>
<dbReference type="SUPFAM" id="SSF51735">
    <property type="entry name" value="NAD(P)-binding Rossmann-fold domains"/>
    <property type="match status" value="1"/>
</dbReference>
<dbReference type="InterPro" id="IPR010080">
    <property type="entry name" value="Thioester_reductase-like_dom"/>
</dbReference>
<dbReference type="InterPro" id="IPR020806">
    <property type="entry name" value="PKS_PP-bd"/>
</dbReference>
<name>A0A8H3HZE5_9LECA</name>
<comment type="similarity">
    <text evidence="4">Belongs to the ATP-dependent AMP-binding enzyme family.</text>
</comment>
<evidence type="ECO:0000256" key="3">
    <source>
        <dbReference type="ARBA" id="ARBA00004827"/>
    </source>
</evidence>
<dbReference type="FunFam" id="3.40.50.720:FF:000787">
    <property type="entry name" value="L-2-aminoadipate reductase"/>
    <property type="match status" value="1"/>
</dbReference>
<dbReference type="OrthoDB" id="329835at2759"/>
<sequence length="1323" mass="147147">MAGIPDPTADLDWSGYVGAIHEHFRRNTEKTPNATCVLETRSATSPQRRFTYRQIYEASNTLAWYLHQAGVTNGDVVMIWAHRSVDLVVGLMGILASGATMTVLDPAYPPARQKIYLEVSQPRALIKIGRATDENGPLAGLVQDYINKELGLKAEVPELRLGDDGFLIGGKVGGKDVFAGVRHLASETLDVVVGPDSNPTLSFTSGSEGRPKGVLGRHYSLARYFGWMAKRFKLSSQSRFTLLSGLAHDPVQRDIFTPLFLGAQLLVPSKEDIQHEKLAEWMQEHKPTVTHLTPAMGQILVGGATAEFPSLEHAFFVGDVLTTKDCRSLRRLAINTNIINMYGTTETQRAVSYYEVPSRARDATFLDSFKDTIPAGTGMQNVQLLVVNREQQDKICKVGEVGEIYVRAAGLADGYLGDQALNEQKFVMNWFVDNQKWIDQDARLNQNEPWRKYYKGPRDRMYRTGDLGRYLDSGDVECIGRADDQVKIRGFRLELNDIDSNLGQSVLIRDCKTLVRRDRFEEPTLVSYIVPEISEWNQWLDARGLKDVDEDDGVQIGPVLVYSKKYRRMQTEIRDHLKSRLPAYAVPTIFVILNKLPLNPNGKVDKPNLPFPDIAEKVEDASEEDLKFWNALTKTEQTIAEKWGSLIRGLNPKTIRSGNDFFDLGGHSLLAQQFLLTIRKTFGVDVSINTIYQYPSLGSFSREIDNQLKGIHTNGTAESKGMAYAESLEQLKSTLESKYRSADIMEQKDFTVFLTGATGFLGAYLIKDILDRTAGDVKLVAHVRSVKNPQEALERLKRSLRAYALWDNSWTSRLSTVVGDLARPQLGLDNDTWDNLARRVDLVIHNGATVHWVRQYQDMLASNVRSTIDAMKLCNIGKPKIFTYVSSTSVLDTDHYIDLSTEQTKSGQGSIMETDDMEGSRKGLSTGYGQTKWVSEQLVREAGKRGLTGSVVRPGYILSESETGVCNIDDFLIRMYKGCIQLKSRPRIINTVNAVPVDHVARVVVASAFNPLPGGVHVVHVTAHPRLRMNEYLSMLEHYGYKTPEISYDEWKEELEKFVSPGTEKDQEQLALMPLYHFCMSDLPATTRAPELDDRNAVKILKSDAEKWTGVDESAGYGISKEDAGRLLGYLSAVGFIEPPSTKGQLALYQIMGEKQNLSEAQVWDDSALQAKYHSINARGEDVAEVLKAAAAEAEAAVKVEAIAQNGYGLAEEEEEEEEQDESVDADGDGDGYGDDGEDMLGAPDDVQDENGEYSVPQESGVASAEMSTGQMNGLPMPQAMVAQSTNDEKLKNLMMSWYWAGYYTGLYEGQQQGRTNGTSNGA</sequence>
<evidence type="ECO:0000256" key="10">
    <source>
        <dbReference type="ARBA" id="ARBA00022857"/>
    </source>
</evidence>
<dbReference type="CDD" id="cd22852">
    <property type="entry name" value="SMN_C"/>
    <property type="match status" value="1"/>
</dbReference>
<evidence type="ECO:0000256" key="17">
    <source>
        <dbReference type="ARBA" id="ARBA00049537"/>
    </source>
</evidence>
<keyword evidence="11" id="KW-0560">Oxidoreductase</keyword>
<dbReference type="Pfam" id="PF20635">
    <property type="entry name" value="SMN_YG-box"/>
    <property type="match status" value="1"/>
</dbReference>
<proteinExistence type="inferred from homology"/>
<evidence type="ECO:0000256" key="4">
    <source>
        <dbReference type="ARBA" id="ARBA00006432"/>
    </source>
</evidence>
<comment type="function">
    <text evidence="2">Catalyzes the activation of alpha-aminoadipate by ATP-dependent adenylation and the reduction of activated alpha-aminoadipate by NADPH. The activated alpha-aminoadipate is bound to the phosphopantheinyl group of the enzyme itself before it is reduced to (S)-2-amino-6-oxohexanoate.</text>
</comment>
<evidence type="ECO:0000256" key="18">
    <source>
        <dbReference type="SAM" id="MobiDB-lite"/>
    </source>
</evidence>
<reference evidence="20" key="1">
    <citation type="submission" date="2021-03" db="EMBL/GenBank/DDBJ databases">
        <authorList>
            <person name="Tagirdzhanova G."/>
        </authorList>
    </citation>
    <scope>NUCLEOTIDE SEQUENCE</scope>
</reference>
<evidence type="ECO:0000256" key="8">
    <source>
        <dbReference type="ARBA" id="ARBA00022553"/>
    </source>
</evidence>
<dbReference type="EC" id="1.2.1.31" evidence="6"/>
<dbReference type="UniPathway" id="UPA00033">
    <property type="reaction ID" value="UER00032"/>
</dbReference>
<dbReference type="InterPro" id="IPR042099">
    <property type="entry name" value="ANL_N_sf"/>
</dbReference>
<keyword evidence="21" id="KW-1185">Reference proteome</keyword>